<accession>A0A839Q0L9</accession>
<evidence type="ECO:0000256" key="1">
    <source>
        <dbReference type="SAM" id="SignalP"/>
    </source>
</evidence>
<name>A0A839Q0L9_9MICO</name>
<gene>
    <name evidence="3" type="ORF">FHW14_002992</name>
</gene>
<feature type="signal peptide" evidence="1">
    <location>
        <begin position="1"/>
        <end position="26"/>
    </location>
</feature>
<evidence type="ECO:0000259" key="2">
    <source>
        <dbReference type="PROSITE" id="PS50853"/>
    </source>
</evidence>
<feature type="chain" id="PRO_5032277025" description="Fibronectin type-III domain-containing protein" evidence="1">
    <location>
        <begin position="27"/>
        <end position="342"/>
    </location>
</feature>
<proteinExistence type="predicted"/>
<dbReference type="RefSeq" id="WP_184510873.1">
    <property type="nucleotide sequence ID" value="NZ_JACHVT010000006.1"/>
</dbReference>
<evidence type="ECO:0000313" key="3">
    <source>
        <dbReference type="EMBL" id="MBB2987806.1"/>
    </source>
</evidence>
<dbReference type="CDD" id="cd00063">
    <property type="entry name" value="FN3"/>
    <property type="match status" value="1"/>
</dbReference>
<feature type="domain" description="Fibronectin type-III" evidence="2">
    <location>
        <begin position="37"/>
        <end position="138"/>
    </location>
</feature>
<evidence type="ECO:0000313" key="4">
    <source>
        <dbReference type="Proteomes" id="UP000590811"/>
    </source>
</evidence>
<dbReference type="AlphaFoldDB" id="A0A839Q0L9"/>
<protein>
    <recommendedName>
        <fullName evidence="2">Fibronectin type-III domain-containing protein</fullName>
    </recommendedName>
</protein>
<sequence length="342" mass="35835">MKQRALTALLLAFALTLAGQTPYVSAALQASTTAPPPVSSLSVTARYDHTLGIGWAVPAAVYAPGASVVVRLTRGATPAASPSTGYAVPVTFPRSASARPLTSDTTYTFAVWVRDGAGQYSARRTITTSTLKDVTPPRLTSFGGSGHLTDDAGRITVAAAWTTNDVEAVRARIVRSATPNLTGGVLVASAAAPGAFTDTVPHEGTWYYFLQLTDASGVSSPWLYRPLEALGHRVRGHVQTDTYFDTFLLVLDASGNPAGLSSSLALDGPGSYTTDLSAGRYTVCVTYSPLPDSHFPEEVRYYCWTPAGAVEYDGQDANIPPAAKGAVDLRVGKEVTGVDFAV</sequence>
<dbReference type="EMBL" id="JACHVT010000006">
    <property type="protein sequence ID" value="MBB2987806.1"/>
    <property type="molecule type" value="Genomic_DNA"/>
</dbReference>
<reference evidence="3 4" key="1">
    <citation type="submission" date="2020-08" db="EMBL/GenBank/DDBJ databases">
        <title>Genomic Encyclopedia of Type Strains, Phase IV (KMG-V): Genome sequencing to study the core and pangenomes of soil and plant-associated prokaryotes.</title>
        <authorList>
            <person name="Whitman W."/>
        </authorList>
    </citation>
    <scope>NUCLEOTIDE SEQUENCE [LARGE SCALE GENOMIC DNA]</scope>
    <source>
        <strain evidence="3 4">B3ACCR2</strain>
    </source>
</reference>
<organism evidence="3 4">
    <name type="scientific">Terracoccus luteus</name>
    <dbReference type="NCBI Taxonomy" id="53356"/>
    <lineage>
        <taxon>Bacteria</taxon>
        <taxon>Bacillati</taxon>
        <taxon>Actinomycetota</taxon>
        <taxon>Actinomycetes</taxon>
        <taxon>Micrococcales</taxon>
        <taxon>Intrasporangiaceae</taxon>
        <taxon>Terracoccus</taxon>
    </lineage>
</organism>
<dbReference type="InterPro" id="IPR003961">
    <property type="entry name" value="FN3_dom"/>
</dbReference>
<comment type="caution">
    <text evidence="3">The sequence shown here is derived from an EMBL/GenBank/DDBJ whole genome shotgun (WGS) entry which is preliminary data.</text>
</comment>
<keyword evidence="1" id="KW-0732">Signal</keyword>
<dbReference type="PROSITE" id="PS50853">
    <property type="entry name" value="FN3"/>
    <property type="match status" value="1"/>
</dbReference>
<dbReference type="Proteomes" id="UP000590811">
    <property type="component" value="Unassembled WGS sequence"/>
</dbReference>